<evidence type="ECO:0000259" key="12">
    <source>
        <dbReference type="Pfam" id="PF08704"/>
    </source>
</evidence>
<keyword evidence="4 9" id="KW-0489">Methyltransferase</keyword>
<dbReference type="InterPro" id="IPR014816">
    <property type="entry name" value="tRNA_MeTrfase_Gcd14"/>
</dbReference>
<dbReference type="PIRSF" id="PIRSF017269">
    <property type="entry name" value="GCD14"/>
    <property type="match status" value="1"/>
</dbReference>
<feature type="domain" description="tRNA (adenine(58)-N(1))-methyltransferase catalytic subunit TRM61 C-terminal" evidence="12">
    <location>
        <begin position="64"/>
        <end position="367"/>
    </location>
</feature>
<dbReference type="OrthoDB" id="1925287at2759"/>
<feature type="region of interest" description="Disordered" evidence="11">
    <location>
        <begin position="265"/>
        <end position="358"/>
    </location>
</feature>
<comment type="catalytic activity">
    <reaction evidence="9">
        <text>adenosine(58) in tRNA + S-adenosyl-L-methionine = N(1)-methyladenosine(58) in tRNA + S-adenosyl-L-homocysteine + H(+)</text>
        <dbReference type="Rhea" id="RHEA:43152"/>
        <dbReference type="Rhea" id="RHEA-COMP:10365"/>
        <dbReference type="Rhea" id="RHEA-COMP:10366"/>
        <dbReference type="ChEBI" id="CHEBI:15378"/>
        <dbReference type="ChEBI" id="CHEBI:57856"/>
        <dbReference type="ChEBI" id="CHEBI:59789"/>
        <dbReference type="ChEBI" id="CHEBI:74411"/>
        <dbReference type="ChEBI" id="CHEBI:74491"/>
        <dbReference type="EC" id="2.1.1.220"/>
    </reaction>
</comment>
<dbReference type="GO" id="GO:0031515">
    <property type="term" value="C:tRNA (m1A) methyltransferase complex"/>
    <property type="evidence" value="ECO:0007669"/>
    <property type="project" value="UniProtKB-UniRule"/>
</dbReference>
<dbReference type="PROSITE" id="PS51620">
    <property type="entry name" value="SAM_TRM61"/>
    <property type="match status" value="1"/>
</dbReference>
<dbReference type="FunFam" id="3.40.50.150:FF:000247">
    <property type="entry name" value="tRNA (adenine(58)-N(1))-methyltransferase catalytic subunit TRM61"/>
    <property type="match status" value="1"/>
</dbReference>
<dbReference type="Gene3D" id="3.10.330.20">
    <property type="match status" value="1"/>
</dbReference>
<comment type="similarity">
    <text evidence="9">Belongs to the class I-like SAM-binding methyltransferase superfamily. TRM61 family.</text>
</comment>
<name>A0A061BPL3_RHOTO</name>
<keyword evidence="5 9" id="KW-0808">Transferase</keyword>
<keyword evidence="7 9" id="KW-0819">tRNA processing</keyword>
<comment type="subcellular location">
    <subcellularLocation>
        <location evidence="1 9">Nucleus</location>
    </subcellularLocation>
</comment>
<evidence type="ECO:0000256" key="5">
    <source>
        <dbReference type="ARBA" id="ARBA00022679"/>
    </source>
</evidence>
<dbReference type="InterPro" id="IPR049470">
    <property type="entry name" value="TRM61_C"/>
</dbReference>
<protein>
    <recommendedName>
        <fullName evidence="3 9">tRNA (adenine(58)-N(1))-methyltransferase catalytic subunit TRM61</fullName>
        <ecNumber evidence="2 9">2.1.1.220</ecNumber>
    </recommendedName>
</protein>
<organism evidence="13">
    <name type="scientific">Rhodotorula toruloides</name>
    <name type="common">Yeast</name>
    <name type="synonym">Rhodosporidium toruloides</name>
    <dbReference type="NCBI Taxonomy" id="5286"/>
    <lineage>
        <taxon>Eukaryota</taxon>
        <taxon>Fungi</taxon>
        <taxon>Dikarya</taxon>
        <taxon>Basidiomycota</taxon>
        <taxon>Pucciniomycotina</taxon>
        <taxon>Microbotryomycetes</taxon>
        <taxon>Sporidiobolales</taxon>
        <taxon>Sporidiobolaceae</taxon>
        <taxon>Rhodotorula</taxon>
    </lineage>
</organism>
<dbReference type="PANTHER" id="PTHR12133:SF2">
    <property type="entry name" value="TRNA (ADENINE(58)-N(1))-METHYLTRANSFERASE CATALYTIC SUBUNIT TRMT61A"/>
    <property type="match status" value="1"/>
</dbReference>
<sequence>MTFARDSDTIRAGDWIIVYSSRTSISSEHVQPGKEIQSRYGCFRHNDMLGKPWGTKLASTNGRGFVFLLKPTPELWTQALPHRTQILYLPDIAFITSYLDIKPGSRVIEAGTGSGSFTHALARTVGSKGHVHSFEYHEERFLKAQEEFKQHGLKEVVTVKHRNVYKDGFDGLEDEVDAVFLDLPAPWEALEHAKKAMRKSSQSRICCFSPCIEQVIRTCSTLSSLGFSNITMFETLSRTIDPTPLIGGGGAKGVEEAVRRIREVEGKKERRREGQIREAKRRREEKRRGTGGGAGGDPAVAPEERPDETQAEEEDAEPDSKRSKPTAADSSASTPAPQGRRPRSEREFTMKTGAYARGHTSFLTFAVLLPQEHASREEEAEGKEREKKDMVEKREDGQGEGEKRMEEE</sequence>
<feature type="binding site" evidence="10">
    <location>
        <position position="182"/>
    </location>
    <ligand>
        <name>S-adenosyl-L-methionine</name>
        <dbReference type="ChEBI" id="CHEBI:59789"/>
    </ligand>
</feature>
<accession>A0A061BPL3</accession>
<keyword evidence="6 9" id="KW-0949">S-adenosyl-L-methionine</keyword>
<evidence type="ECO:0000313" key="13">
    <source>
        <dbReference type="EMBL" id="CDR48994.1"/>
    </source>
</evidence>
<comment type="function">
    <text evidence="9">Catalytic subunit of tRNA (adenine-N(1)-)-methyltransferase, which catalyzes the formation of N(1)-methyladenine at position 58 (m1A58) in initiator methionyl-tRNA.</text>
</comment>
<dbReference type="PANTHER" id="PTHR12133">
    <property type="entry name" value="TRNA (ADENINE(58)-N(1))-METHYLTRANSFERASE"/>
    <property type="match status" value="1"/>
</dbReference>
<feature type="region of interest" description="Disordered" evidence="11">
    <location>
        <begin position="373"/>
        <end position="408"/>
    </location>
</feature>
<dbReference type="EC" id="2.1.1.220" evidence="2 9"/>
<dbReference type="GO" id="GO:0160107">
    <property type="term" value="F:tRNA (adenine(58)-N1)-methyltransferase activity"/>
    <property type="evidence" value="ECO:0007669"/>
    <property type="project" value="UniProtKB-EC"/>
</dbReference>
<dbReference type="Gene3D" id="3.40.50.150">
    <property type="entry name" value="Vaccinia Virus protein VP39"/>
    <property type="match status" value="1"/>
</dbReference>
<evidence type="ECO:0000256" key="4">
    <source>
        <dbReference type="ARBA" id="ARBA00022603"/>
    </source>
</evidence>
<dbReference type="Pfam" id="PF08704">
    <property type="entry name" value="GCD14"/>
    <property type="match status" value="1"/>
</dbReference>
<evidence type="ECO:0000256" key="2">
    <source>
        <dbReference type="ARBA" id="ARBA00012796"/>
    </source>
</evidence>
<dbReference type="GO" id="GO:0030488">
    <property type="term" value="P:tRNA methylation"/>
    <property type="evidence" value="ECO:0007669"/>
    <property type="project" value="InterPro"/>
</dbReference>
<reference evidence="13" key="1">
    <citation type="journal article" date="2014" name="Genome Announc.">
        <title>Draft genome sequence of Rhodosporidium toruloides CECT1137, an oleaginous yeast of biotechnological interest.</title>
        <authorList>
            <person name="Morin N."/>
            <person name="Calcas X."/>
            <person name="Devillers H."/>
            <person name="Durrens P."/>
            <person name="Sherman D.J."/>
            <person name="Nicaud J.-M."/>
            <person name="Neuveglise C."/>
        </authorList>
    </citation>
    <scope>NUCLEOTIDE SEQUENCE</scope>
    <source>
        <strain evidence="13">CECT1137</strain>
    </source>
</reference>
<evidence type="ECO:0000256" key="3">
    <source>
        <dbReference type="ARBA" id="ARBA00015963"/>
    </source>
</evidence>
<evidence type="ECO:0000256" key="10">
    <source>
        <dbReference type="PIRSR" id="PIRSR017269-1"/>
    </source>
</evidence>
<evidence type="ECO:0000256" key="1">
    <source>
        <dbReference type="ARBA" id="ARBA00004123"/>
    </source>
</evidence>
<feature type="compositionally biased region" description="Basic and acidic residues" evidence="11">
    <location>
        <begin position="265"/>
        <end position="288"/>
    </location>
</feature>
<evidence type="ECO:0000256" key="8">
    <source>
        <dbReference type="ARBA" id="ARBA00023242"/>
    </source>
</evidence>
<evidence type="ECO:0000256" key="6">
    <source>
        <dbReference type="ARBA" id="ARBA00022691"/>
    </source>
</evidence>
<dbReference type="CDD" id="cd02440">
    <property type="entry name" value="AdoMet_MTases"/>
    <property type="match status" value="1"/>
</dbReference>
<feature type="binding site" evidence="10">
    <location>
        <position position="135"/>
    </location>
    <ligand>
        <name>S-adenosyl-L-methionine</name>
        <dbReference type="ChEBI" id="CHEBI:59789"/>
    </ligand>
</feature>
<dbReference type="GO" id="GO:0005634">
    <property type="term" value="C:nucleus"/>
    <property type="evidence" value="ECO:0007669"/>
    <property type="project" value="UniProtKB-SubCell"/>
</dbReference>
<dbReference type="SUPFAM" id="SSF53335">
    <property type="entry name" value="S-adenosyl-L-methionine-dependent methyltransferases"/>
    <property type="match status" value="1"/>
</dbReference>
<gene>
    <name evidence="13" type="ORF">RHTO0S_22e00848g</name>
</gene>
<evidence type="ECO:0000256" key="9">
    <source>
        <dbReference type="PIRNR" id="PIRNR017269"/>
    </source>
</evidence>
<feature type="compositionally biased region" description="Low complexity" evidence="11">
    <location>
        <begin position="325"/>
        <end position="337"/>
    </location>
</feature>
<dbReference type="AlphaFoldDB" id="A0A061BPL3"/>
<keyword evidence="8 9" id="KW-0539">Nucleus</keyword>
<dbReference type="InterPro" id="IPR029063">
    <property type="entry name" value="SAM-dependent_MTases_sf"/>
</dbReference>
<proteinExistence type="inferred from homology"/>
<dbReference type="EMBL" id="LK052957">
    <property type="protein sequence ID" value="CDR48994.1"/>
    <property type="molecule type" value="Genomic_DNA"/>
</dbReference>
<evidence type="ECO:0000256" key="7">
    <source>
        <dbReference type="ARBA" id="ARBA00022694"/>
    </source>
</evidence>
<evidence type="ECO:0000256" key="11">
    <source>
        <dbReference type="SAM" id="MobiDB-lite"/>
    </source>
</evidence>